<dbReference type="SUPFAM" id="SSF56112">
    <property type="entry name" value="Protein kinase-like (PK-like)"/>
    <property type="match status" value="1"/>
</dbReference>
<evidence type="ECO:0000256" key="1">
    <source>
        <dbReference type="SAM" id="MobiDB-lite"/>
    </source>
</evidence>
<evidence type="ECO:0000313" key="2">
    <source>
        <dbReference type="EMBL" id="GLB43051.1"/>
    </source>
</evidence>
<feature type="region of interest" description="Disordered" evidence="1">
    <location>
        <begin position="295"/>
        <end position="319"/>
    </location>
</feature>
<feature type="compositionally biased region" description="Basic and acidic residues" evidence="1">
    <location>
        <begin position="296"/>
        <end position="308"/>
    </location>
</feature>
<dbReference type="OrthoDB" id="3182995at2759"/>
<dbReference type="AlphaFoldDB" id="A0A9P3PXM3"/>
<comment type="caution">
    <text evidence="2">The sequence shown here is derived from an EMBL/GenBank/DDBJ whole genome shotgun (WGS) entry which is preliminary data.</text>
</comment>
<protein>
    <recommendedName>
        <fullName evidence="4">Protein kinase domain-containing protein</fullName>
    </recommendedName>
</protein>
<keyword evidence="3" id="KW-1185">Reference proteome</keyword>
<reference evidence="2" key="1">
    <citation type="submission" date="2022-07" db="EMBL/GenBank/DDBJ databases">
        <title>The genome of Lyophyllum shimeji provides insight into the initial evolution of ectomycorrhizal fungal genome.</title>
        <authorList>
            <person name="Kobayashi Y."/>
            <person name="Shibata T."/>
            <person name="Hirakawa H."/>
            <person name="Shigenobu S."/>
            <person name="Nishiyama T."/>
            <person name="Yamada A."/>
            <person name="Hasebe M."/>
            <person name="Kawaguchi M."/>
        </authorList>
    </citation>
    <scope>NUCLEOTIDE SEQUENCE</scope>
    <source>
        <strain evidence="2">AT787</strain>
    </source>
</reference>
<organism evidence="2 3">
    <name type="scientific">Lyophyllum shimeji</name>
    <name type="common">Hon-shimeji</name>
    <name type="synonym">Tricholoma shimeji</name>
    <dbReference type="NCBI Taxonomy" id="47721"/>
    <lineage>
        <taxon>Eukaryota</taxon>
        <taxon>Fungi</taxon>
        <taxon>Dikarya</taxon>
        <taxon>Basidiomycota</taxon>
        <taxon>Agaricomycotina</taxon>
        <taxon>Agaricomycetes</taxon>
        <taxon>Agaricomycetidae</taxon>
        <taxon>Agaricales</taxon>
        <taxon>Tricholomatineae</taxon>
        <taxon>Lyophyllaceae</taxon>
        <taxon>Lyophyllum</taxon>
    </lineage>
</organism>
<gene>
    <name evidence="2" type="ORF">LshimejAT787_1205000</name>
</gene>
<dbReference type="Proteomes" id="UP001063166">
    <property type="component" value="Unassembled WGS sequence"/>
</dbReference>
<feature type="compositionally biased region" description="Polar residues" evidence="1">
    <location>
        <begin position="310"/>
        <end position="319"/>
    </location>
</feature>
<dbReference type="Gene3D" id="1.10.510.10">
    <property type="entry name" value="Transferase(Phosphotransferase) domain 1"/>
    <property type="match status" value="1"/>
</dbReference>
<proteinExistence type="predicted"/>
<sequence length="319" mass="36567">MSELILSCHLGINHQLGYDPPSEPFVFQRVTQAGCPTPAATLSYHIDKVTEIYEGDYTTVYRASLLGQESGAPRDIVLKTDVNARYPRSSMFTQEALRYEKDLRHMQGTYIPNCYGLFQATIYNKLISVLLLEDCGESINFRDRSLSDSDNIQIWKLFTELHVSGFAHRDVDGRNVVKDRDGKFVLVDLEHSRPHKCEVRLRVLIGDFAPRESDFGCEELYDLAIELDFWLPRFLTIYGYQVAVSAFKNGEAKNIVDMLPSDMFGTEEDREEAMREVERVIKCVQEIQAEYADVPDEQRYLRPSDIPKSRFSSEPQAPV</sequence>
<evidence type="ECO:0000313" key="3">
    <source>
        <dbReference type="Proteomes" id="UP001063166"/>
    </source>
</evidence>
<dbReference type="EMBL" id="BRPK01000012">
    <property type="protein sequence ID" value="GLB43051.1"/>
    <property type="molecule type" value="Genomic_DNA"/>
</dbReference>
<evidence type="ECO:0008006" key="4">
    <source>
        <dbReference type="Google" id="ProtNLM"/>
    </source>
</evidence>
<name>A0A9P3PXM3_LYOSH</name>
<dbReference type="InterPro" id="IPR011009">
    <property type="entry name" value="Kinase-like_dom_sf"/>
</dbReference>
<accession>A0A9P3PXM3</accession>